<dbReference type="GO" id="GO:0052656">
    <property type="term" value="F:L-isoleucine-2-oxoglutarate transaminase activity"/>
    <property type="evidence" value="ECO:0007669"/>
    <property type="project" value="RHEA"/>
</dbReference>
<dbReference type="PROSITE" id="PS00770">
    <property type="entry name" value="AA_TRANSFER_CLASS_4"/>
    <property type="match status" value="1"/>
</dbReference>
<dbReference type="InterPro" id="IPR001544">
    <property type="entry name" value="Aminotrans_IV"/>
</dbReference>
<dbReference type="FunFam" id="3.20.10.10:FF:000002">
    <property type="entry name" value="D-alanine aminotransferase"/>
    <property type="match status" value="1"/>
</dbReference>
<dbReference type="GO" id="GO:0005829">
    <property type="term" value="C:cytosol"/>
    <property type="evidence" value="ECO:0007669"/>
    <property type="project" value="TreeGrafter"/>
</dbReference>
<evidence type="ECO:0000256" key="7">
    <source>
        <dbReference type="ARBA" id="ARBA00013053"/>
    </source>
</evidence>
<evidence type="ECO:0000313" key="16">
    <source>
        <dbReference type="EMBL" id="TFF25214.1"/>
    </source>
</evidence>
<dbReference type="Gene3D" id="3.20.10.10">
    <property type="entry name" value="D-amino Acid Aminotransferase, subunit A, domain 2"/>
    <property type="match status" value="1"/>
</dbReference>
<dbReference type="PANTHER" id="PTHR42743">
    <property type="entry name" value="AMINO-ACID AMINOTRANSFERASE"/>
    <property type="match status" value="1"/>
</dbReference>
<evidence type="ECO:0000256" key="14">
    <source>
        <dbReference type="RuleBase" id="RU004106"/>
    </source>
</evidence>
<evidence type="ECO:0000313" key="17">
    <source>
        <dbReference type="Proteomes" id="UP000298179"/>
    </source>
</evidence>
<comment type="similarity">
    <text evidence="6 14">Belongs to the class-IV pyridoxal-phosphate-dependent aminotransferase family.</text>
</comment>
<dbReference type="AlphaFoldDB" id="A0A4Y8RQW0"/>
<evidence type="ECO:0000256" key="4">
    <source>
        <dbReference type="ARBA" id="ARBA00004931"/>
    </source>
</evidence>
<dbReference type="InterPro" id="IPR043131">
    <property type="entry name" value="BCAT-like_N"/>
</dbReference>
<evidence type="ECO:0000256" key="8">
    <source>
        <dbReference type="ARBA" id="ARBA00014472"/>
    </source>
</evidence>
<evidence type="ECO:0000256" key="11">
    <source>
        <dbReference type="ARBA" id="ARBA00048212"/>
    </source>
</evidence>
<comment type="catalytic activity">
    <reaction evidence="13">
        <text>L-leucine + 2-oxoglutarate = 4-methyl-2-oxopentanoate + L-glutamate</text>
        <dbReference type="Rhea" id="RHEA:18321"/>
        <dbReference type="ChEBI" id="CHEBI:16810"/>
        <dbReference type="ChEBI" id="CHEBI:17865"/>
        <dbReference type="ChEBI" id="CHEBI:29985"/>
        <dbReference type="ChEBI" id="CHEBI:57427"/>
        <dbReference type="EC" id="2.6.1.42"/>
    </reaction>
</comment>
<dbReference type="GO" id="GO:0008652">
    <property type="term" value="P:amino acid biosynthetic process"/>
    <property type="evidence" value="ECO:0007669"/>
    <property type="project" value="UniProtKB-ARBA"/>
</dbReference>
<dbReference type="Gene3D" id="3.30.470.10">
    <property type="match status" value="1"/>
</dbReference>
<evidence type="ECO:0000256" key="2">
    <source>
        <dbReference type="ARBA" id="ARBA00003109"/>
    </source>
</evidence>
<protein>
    <recommendedName>
        <fullName evidence="8">Probable branched-chain-amino-acid aminotransferase</fullName>
        <ecNumber evidence="7">2.6.1.42</ecNumber>
    </recommendedName>
</protein>
<comment type="pathway">
    <text evidence="5">Amino-acid biosynthesis; L-leucine biosynthesis; L-leucine from 3-methyl-2-oxobutanoate: step 4/4.</text>
</comment>
<comment type="function">
    <text evidence="2">Acts on leucine, isoleucine and valine.</text>
</comment>
<comment type="cofactor">
    <cofactor evidence="1 15">
        <name>pyridoxal 5'-phosphate</name>
        <dbReference type="ChEBI" id="CHEBI:597326"/>
    </cofactor>
</comment>
<dbReference type="InterPro" id="IPR036038">
    <property type="entry name" value="Aminotransferase-like"/>
</dbReference>
<dbReference type="GO" id="GO:0009082">
    <property type="term" value="P:branched-chain amino acid biosynthetic process"/>
    <property type="evidence" value="ECO:0007669"/>
    <property type="project" value="UniProtKB-KW"/>
</dbReference>
<dbReference type="EC" id="2.6.1.42" evidence="7"/>
<comment type="pathway">
    <text evidence="3">Amino-acid biosynthesis; L-isoleucine biosynthesis; L-isoleucine from 2-oxobutanoate: step 4/4.</text>
</comment>
<dbReference type="EMBL" id="SOZD01000002">
    <property type="protein sequence ID" value="TFF25214.1"/>
    <property type="molecule type" value="Genomic_DNA"/>
</dbReference>
<dbReference type="RefSeq" id="WP_134761382.1">
    <property type="nucleotide sequence ID" value="NZ_SOZD01000002.1"/>
</dbReference>
<evidence type="ECO:0000256" key="10">
    <source>
        <dbReference type="ARBA" id="ARBA00023304"/>
    </source>
</evidence>
<gene>
    <name evidence="16" type="ORF">E3C22_07490</name>
</gene>
<dbReference type="GO" id="GO:0052655">
    <property type="term" value="F:L-valine-2-oxoglutarate transaminase activity"/>
    <property type="evidence" value="ECO:0007669"/>
    <property type="project" value="RHEA"/>
</dbReference>
<dbReference type="InterPro" id="IPR043132">
    <property type="entry name" value="BCAT-like_C"/>
</dbReference>
<keyword evidence="10" id="KW-0028">Amino-acid biosynthesis</keyword>
<comment type="catalytic activity">
    <reaction evidence="11">
        <text>L-valine + 2-oxoglutarate = 3-methyl-2-oxobutanoate + L-glutamate</text>
        <dbReference type="Rhea" id="RHEA:24813"/>
        <dbReference type="ChEBI" id="CHEBI:11851"/>
        <dbReference type="ChEBI" id="CHEBI:16810"/>
        <dbReference type="ChEBI" id="CHEBI:29985"/>
        <dbReference type="ChEBI" id="CHEBI:57762"/>
        <dbReference type="EC" id="2.6.1.42"/>
    </reaction>
</comment>
<keyword evidence="9 15" id="KW-0663">Pyridoxal phosphate</keyword>
<reference evidence="16 17" key="1">
    <citation type="submission" date="2019-03" db="EMBL/GenBank/DDBJ databases">
        <title>Jiella endophytica sp. nov., a novel endophytic bacterium isolated from root of Ficus microcarpa Linn. f.</title>
        <authorList>
            <person name="Tuo L."/>
        </authorList>
    </citation>
    <scope>NUCLEOTIDE SEQUENCE [LARGE SCALE GENOMIC DNA]</scope>
    <source>
        <strain evidence="16 17">CBS5Q-3</strain>
    </source>
</reference>
<evidence type="ECO:0000256" key="13">
    <source>
        <dbReference type="ARBA" id="ARBA00049229"/>
    </source>
</evidence>
<accession>A0A4Y8RQW0</accession>
<evidence type="ECO:0000256" key="9">
    <source>
        <dbReference type="ARBA" id="ARBA00022898"/>
    </source>
</evidence>
<name>A0A4Y8RQW0_9HYPH</name>
<keyword evidence="17" id="KW-1185">Reference proteome</keyword>
<keyword evidence="16" id="KW-0808">Transferase</keyword>
<dbReference type="PANTHER" id="PTHR42743:SF11">
    <property type="entry name" value="AMINODEOXYCHORISMATE LYASE"/>
    <property type="match status" value="1"/>
</dbReference>
<dbReference type="Pfam" id="PF01063">
    <property type="entry name" value="Aminotran_4"/>
    <property type="match status" value="1"/>
</dbReference>
<dbReference type="Proteomes" id="UP000298179">
    <property type="component" value="Unassembled WGS sequence"/>
</dbReference>
<evidence type="ECO:0000256" key="1">
    <source>
        <dbReference type="ARBA" id="ARBA00001933"/>
    </source>
</evidence>
<comment type="caution">
    <text evidence="16">The sequence shown here is derived from an EMBL/GenBank/DDBJ whole genome shotgun (WGS) entry which is preliminary data.</text>
</comment>
<comment type="pathway">
    <text evidence="4">Amino-acid biosynthesis; L-valine biosynthesis; L-valine from pyruvate: step 4/4.</text>
</comment>
<sequence>MSSHSSHGASPELRTRTFVDGTWHEGSPALIGPKSHAMWLGSTVFDGARWFDGVAPDLDRHSQRVNRSAEALGLKPTVAAEEIEALAREGLNGFSGETAVYIRPMYWAEGGGYMGVPADPETTRFCLCLYETPMIEPAGFSITVSPFRRPTPETMPTLAKAGCLYPNNGRAIMEAKKRGFDNALVLDMIGNVAETGTSNIFFVKDGVVYTPVPNGCFLNGITRQRVIGLLREAGREVVEKSLSVADFMDADEIFSTGNHSKVVPVQRIEGREMQPGPVYREAREAYMAFAKKAG</sequence>
<evidence type="ECO:0000256" key="12">
    <source>
        <dbReference type="ARBA" id="ARBA00048798"/>
    </source>
</evidence>
<evidence type="ECO:0000256" key="3">
    <source>
        <dbReference type="ARBA" id="ARBA00004824"/>
    </source>
</evidence>
<keyword evidence="10" id="KW-0100">Branched-chain amino acid biosynthesis</keyword>
<organism evidence="16 17">
    <name type="scientific">Jiella endophytica</name>
    <dbReference type="NCBI Taxonomy" id="2558362"/>
    <lineage>
        <taxon>Bacteria</taxon>
        <taxon>Pseudomonadati</taxon>
        <taxon>Pseudomonadota</taxon>
        <taxon>Alphaproteobacteria</taxon>
        <taxon>Hyphomicrobiales</taxon>
        <taxon>Aurantimonadaceae</taxon>
        <taxon>Jiella</taxon>
    </lineage>
</organism>
<evidence type="ECO:0000256" key="6">
    <source>
        <dbReference type="ARBA" id="ARBA00009320"/>
    </source>
</evidence>
<dbReference type="InterPro" id="IPR050571">
    <property type="entry name" value="Class-IV_PLP-Dep_Aminotrnsfr"/>
</dbReference>
<keyword evidence="16" id="KW-0032">Aminotransferase</keyword>
<proteinExistence type="inferred from homology"/>
<dbReference type="OrthoDB" id="21319at2"/>
<dbReference type="NCBIfam" id="NF009896">
    <property type="entry name" value="PRK13356.1"/>
    <property type="match status" value="1"/>
</dbReference>
<comment type="catalytic activity">
    <reaction evidence="12">
        <text>L-isoleucine + 2-oxoglutarate = (S)-3-methyl-2-oxopentanoate + L-glutamate</text>
        <dbReference type="Rhea" id="RHEA:24801"/>
        <dbReference type="ChEBI" id="CHEBI:16810"/>
        <dbReference type="ChEBI" id="CHEBI:29985"/>
        <dbReference type="ChEBI" id="CHEBI:35146"/>
        <dbReference type="ChEBI" id="CHEBI:58045"/>
        <dbReference type="EC" id="2.6.1.42"/>
    </reaction>
</comment>
<evidence type="ECO:0000256" key="15">
    <source>
        <dbReference type="RuleBase" id="RU004516"/>
    </source>
</evidence>
<dbReference type="SUPFAM" id="SSF56752">
    <property type="entry name" value="D-aminoacid aminotransferase-like PLP-dependent enzymes"/>
    <property type="match status" value="1"/>
</dbReference>
<dbReference type="InterPro" id="IPR018300">
    <property type="entry name" value="Aminotrans_IV_CS"/>
</dbReference>
<evidence type="ECO:0000256" key="5">
    <source>
        <dbReference type="ARBA" id="ARBA00005072"/>
    </source>
</evidence>
<dbReference type="GO" id="GO:0052654">
    <property type="term" value="F:L-leucine-2-oxoglutarate transaminase activity"/>
    <property type="evidence" value="ECO:0007669"/>
    <property type="project" value="RHEA"/>
</dbReference>